<dbReference type="PANTHER" id="PTHR32289">
    <property type="entry name" value="PROTEIN FAM167A"/>
    <property type="match status" value="1"/>
</dbReference>
<dbReference type="OrthoDB" id="9948935at2759"/>
<dbReference type="InParanoid" id="A0A6P7P0U2"/>
<feature type="region of interest" description="Disordered" evidence="1">
    <location>
        <begin position="1"/>
        <end position="26"/>
    </location>
</feature>
<evidence type="ECO:0000313" key="3">
    <source>
        <dbReference type="RefSeq" id="XP_029023304.1"/>
    </source>
</evidence>
<dbReference type="AlphaFoldDB" id="A0A6P7P0U2"/>
<evidence type="ECO:0000256" key="1">
    <source>
        <dbReference type="SAM" id="MobiDB-lite"/>
    </source>
</evidence>
<protein>
    <submittedName>
        <fullName evidence="3">Protein FAM167A isoform X1</fullName>
    </submittedName>
</protein>
<name>A0A6P7P0U2_BETSP</name>
<dbReference type="InterPro" id="IPR051771">
    <property type="entry name" value="FAM167_domain"/>
</dbReference>
<keyword evidence="2" id="KW-1185">Reference proteome</keyword>
<gene>
    <name evidence="3" type="primary">si:ch211-153f2.3</name>
</gene>
<dbReference type="RefSeq" id="XP_029023304.1">
    <property type="nucleotide sequence ID" value="XM_029167471.3"/>
</dbReference>
<dbReference type="KEGG" id="bspl:114865932"/>
<reference evidence="3" key="1">
    <citation type="submission" date="2025-08" db="UniProtKB">
        <authorList>
            <consortium name="RefSeq"/>
        </authorList>
    </citation>
    <scope>IDENTIFICATION</scope>
</reference>
<dbReference type="GeneID" id="114865932"/>
<organism evidence="2 3">
    <name type="scientific">Betta splendens</name>
    <name type="common">Siamese fighting fish</name>
    <dbReference type="NCBI Taxonomy" id="158456"/>
    <lineage>
        <taxon>Eukaryota</taxon>
        <taxon>Metazoa</taxon>
        <taxon>Chordata</taxon>
        <taxon>Craniata</taxon>
        <taxon>Vertebrata</taxon>
        <taxon>Euteleostomi</taxon>
        <taxon>Actinopterygii</taxon>
        <taxon>Neopterygii</taxon>
        <taxon>Teleostei</taxon>
        <taxon>Neoteleostei</taxon>
        <taxon>Acanthomorphata</taxon>
        <taxon>Anabantaria</taxon>
        <taxon>Anabantiformes</taxon>
        <taxon>Anabantoidei</taxon>
        <taxon>Osphronemidae</taxon>
        <taxon>Betta</taxon>
    </lineage>
</organism>
<dbReference type="PANTHER" id="PTHR32289:SF2">
    <property type="entry name" value="ALANINE AND ARGININE-RICH DOMAIN-CONTAINING PROTEIN"/>
    <property type="match status" value="1"/>
</dbReference>
<sequence>MRGRGRTGPERGLHKVGGKRSSPKVSCESFLARNQVRGRSLARSLATAPAGTFLPPSMDRDSHSEDTLSTMVLENIKNKLIHAFRTTGESRVGAPGSGPPVRPLGVGRSYQANEELRRAQIDGAITWLRSELLEMRSQDVQLAQTLLGLNTEIQRLRRESVGGAEAEGGEQR</sequence>
<proteinExistence type="predicted"/>
<evidence type="ECO:0000313" key="2">
    <source>
        <dbReference type="Proteomes" id="UP000515150"/>
    </source>
</evidence>
<accession>A0A6P7P0U2</accession>
<dbReference type="Proteomes" id="UP000515150">
    <property type="component" value="Chromosome 11"/>
</dbReference>